<dbReference type="Proteomes" id="UP000634136">
    <property type="component" value="Unassembled WGS sequence"/>
</dbReference>
<dbReference type="AlphaFoldDB" id="A0A834VYF2"/>
<evidence type="ECO:0000313" key="2">
    <source>
        <dbReference type="Proteomes" id="UP000634136"/>
    </source>
</evidence>
<evidence type="ECO:0000313" key="1">
    <source>
        <dbReference type="EMBL" id="KAF7802758.1"/>
    </source>
</evidence>
<accession>A0A834VYF2</accession>
<proteinExistence type="predicted"/>
<sequence length="88" mass="9501">MDSLVTLNLLQSQVLYLHPCLSLCFSVSTLCWSGTERCSFITRIGVSNRCLCLLVGSGYSFHSEPPGNVAVAIEDDLFDVSSVRAVAS</sequence>
<comment type="caution">
    <text evidence="1">The sequence shown here is derived from an EMBL/GenBank/DDBJ whole genome shotgun (WGS) entry which is preliminary data.</text>
</comment>
<name>A0A834VYF2_9FABA</name>
<keyword evidence="2" id="KW-1185">Reference proteome</keyword>
<gene>
    <name evidence="1" type="ORF">G2W53_041869</name>
</gene>
<organism evidence="1 2">
    <name type="scientific">Senna tora</name>
    <dbReference type="NCBI Taxonomy" id="362788"/>
    <lineage>
        <taxon>Eukaryota</taxon>
        <taxon>Viridiplantae</taxon>
        <taxon>Streptophyta</taxon>
        <taxon>Embryophyta</taxon>
        <taxon>Tracheophyta</taxon>
        <taxon>Spermatophyta</taxon>
        <taxon>Magnoliopsida</taxon>
        <taxon>eudicotyledons</taxon>
        <taxon>Gunneridae</taxon>
        <taxon>Pentapetalae</taxon>
        <taxon>rosids</taxon>
        <taxon>fabids</taxon>
        <taxon>Fabales</taxon>
        <taxon>Fabaceae</taxon>
        <taxon>Caesalpinioideae</taxon>
        <taxon>Cassia clade</taxon>
        <taxon>Senna</taxon>
    </lineage>
</organism>
<reference evidence="1" key="1">
    <citation type="submission" date="2020-09" db="EMBL/GenBank/DDBJ databases">
        <title>Genome-Enabled Discovery of Anthraquinone Biosynthesis in Senna tora.</title>
        <authorList>
            <person name="Kang S.-H."/>
            <person name="Pandey R.P."/>
            <person name="Lee C.-M."/>
            <person name="Sim J.-S."/>
            <person name="Jeong J.-T."/>
            <person name="Choi B.-S."/>
            <person name="Jung M."/>
            <person name="Ginzburg D."/>
            <person name="Zhao K."/>
            <person name="Won S.Y."/>
            <person name="Oh T.-J."/>
            <person name="Yu Y."/>
            <person name="Kim N.-H."/>
            <person name="Lee O.R."/>
            <person name="Lee T.-H."/>
            <person name="Bashyal P."/>
            <person name="Kim T.-S."/>
            <person name="Lee W.-H."/>
            <person name="Kawkins C."/>
            <person name="Kim C.-K."/>
            <person name="Kim J.S."/>
            <person name="Ahn B.O."/>
            <person name="Rhee S.Y."/>
            <person name="Sohng J.K."/>
        </authorList>
    </citation>
    <scope>NUCLEOTIDE SEQUENCE</scope>
    <source>
        <tissue evidence="1">Leaf</tissue>
    </source>
</reference>
<protein>
    <submittedName>
        <fullName evidence="1">Uncharacterized protein</fullName>
    </submittedName>
</protein>
<dbReference type="EMBL" id="JAAIUW010000013">
    <property type="protein sequence ID" value="KAF7802758.1"/>
    <property type="molecule type" value="Genomic_DNA"/>
</dbReference>